<evidence type="ECO:0000256" key="1">
    <source>
        <dbReference type="ARBA" id="ARBA00022448"/>
    </source>
</evidence>
<evidence type="ECO:0000313" key="4">
    <source>
        <dbReference type="Proteomes" id="UP000886687"/>
    </source>
</evidence>
<feature type="region of interest" description="Disordered" evidence="2">
    <location>
        <begin position="44"/>
        <end position="67"/>
    </location>
</feature>
<organism evidence="3 4">
    <name type="scientific">Candidatus Thiodiazotropha lotti</name>
    <dbReference type="NCBI Taxonomy" id="2792787"/>
    <lineage>
        <taxon>Bacteria</taxon>
        <taxon>Pseudomonadati</taxon>
        <taxon>Pseudomonadota</taxon>
        <taxon>Gammaproteobacteria</taxon>
        <taxon>Chromatiales</taxon>
        <taxon>Sedimenticolaceae</taxon>
        <taxon>Candidatus Thiodiazotropha</taxon>
    </lineage>
</organism>
<dbReference type="PANTHER" id="PTHR30097:SF4">
    <property type="entry name" value="SLR6042 PROTEIN"/>
    <property type="match status" value="1"/>
</dbReference>
<gene>
    <name evidence="3" type="ORF">JAZ04_01370</name>
</gene>
<proteinExistence type="predicted"/>
<reference evidence="3" key="1">
    <citation type="journal article" date="2021" name="Proc. Natl. Acad. Sci. U.S.A.">
        <title>Global biogeography of chemosynthetic symbionts reveals both localized and globally distributed symbiont groups. .</title>
        <authorList>
            <person name="Osvatic J.T."/>
            <person name="Wilkins L.G.E."/>
            <person name="Leibrecht L."/>
            <person name="Leray M."/>
            <person name="Zauner S."/>
            <person name="Polzin J."/>
            <person name="Camacho Y."/>
            <person name="Gros O."/>
            <person name="van Gils J.A."/>
            <person name="Eisen J.A."/>
            <person name="Petersen J.M."/>
            <person name="Yuen B."/>
        </authorList>
    </citation>
    <scope>NUCLEOTIDE SEQUENCE</scope>
    <source>
        <strain evidence="3">MAGL173</strain>
    </source>
</reference>
<name>A0A9E4K119_9GAMM</name>
<dbReference type="GO" id="GO:0060003">
    <property type="term" value="P:copper ion export"/>
    <property type="evidence" value="ECO:0007669"/>
    <property type="project" value="TreeGrafter"/>
</dbReference>
<comment type="caution">
    <text evidence="3">The sequence shown here is derived from an EMBL/GenBank/DDBJ whole genome shotgun (WGS) entry which is preliminary data.</text>
</comment>
<evidence type="ECO:0000313" key="3">
    <source>
        <dbReference type="EMBL" id="MCG7937495.1"/>
    </source>
</evidence>
<dbReference type="GO" id="GO:0030313">
    <property type="term" value="C:cell envelope"/>
    <property type="evidence" value="ECO:0007669"/>
    <property type="project" value="TreeGrafter"/>
</dbReference>
<dbReference type="Proteomes" id="UP000886687">
    <property type="component" value="Unassembled WGS sequence"/>
</dbReference>
<sequence length="452" mass="48921">MTITKRSHAHTCNNLAGRQINPLSALLVAALVVHLLAGCSAPTDPAATDSAADPERETVEPLPSSRTPLAPVVRRNLGITFAKATYRPVQSTIAIPGHFELLTSAQHHYPVPASGRVKVNVAALDQVIRGQMLLELDAPAWRELQRKLAETQASREQARAKFSRASATRKIADNLAGTEKPKGGVFAADEKAAQAAVNAASERLNRLLAEAATLTGVAENRLRKVTHGQPYWSELNHIPIRAVEDGVVREVDAASGTWVGEGTEVVHVVHPTELRFRGKALQADLVDHLRDGQPAYIHPPEGRGTTRRSDPIPGRLRIGVTGDPDTRTVDVFIDLDEAPQQPWIRPQVGAMAEIVVAGDPDLEELAIPLRAVIRDGLETVFFRRAPDDPDTVIRTVADLGPDDGRWVTVYSGLGENDEVVVDGAYQLKLATTGQKVKTGHFHTDGIFHEGED</sequence>
<evidence type="ECO:0000256" key="2">
    <source>
        <dbReference type="SAM" id="MobiDB-lite"/>
    </source>
</evidence>
<dbReference type="EMBL" id="JAEPDI010000001">
    <property type="protein sequence ID" value="MCG7937495.1"/>
    <property type="molecule type" value="Genomic_DNA"/>
</dbReference>
<dbReference type="PANTHER" id="PTHR30097">
    <property type="entry name" value="CATION EFFLUX SYSTEM PROTEIN CUSB"/>
    <property type="match status" value="1"/>
</dbReference>
<accession>A0A9E4K119</accession>
<protein>
    <submittedName>
        <fullName evidence="3">Efflux RND transporter periplasmic adaptor subunit</fullName>
    </submittedName>
</protein>
<dbReference type="AlphaFoldDB" id="A0A9E4K119"/>
<feature type="region of interest" description="Disordered" evidence="2">
    <location>
        <begin position="292"/>
        <end position="314"/>
    </location>
</feature>
<dbReference type="InterPro" id="IPR051909">
    <property type="entry name" value="MFP_Cation_Efflux"/>
</dbReference>
<dbReference type="GO" id="GO:0015679">
    <property type="term" value="P:plasma membrane copper ion transport"/>
    <property type="evidence" value="ECO:0007669"/>
    <property type="project" value="TreeGrafter"/>
</dbReference>
<keyword evidence="1" id="KW-0813">Transport</keyword>
<dbReference type="Gene3D" id="2.40.420.20">
    <property type="match status" value="1"/>
</dbReference>